<organism evidence="2 3">
    <name type="scientific">Methylobacterium pseudosasicola</name>
    <dbReference type="NCBI Taxonomy" id="582667"/>
    <lineage>
        <taxon>Bacteria</taxon>
        <taxon>Pseudomonadati</taxon>
        <taxon>Pseudomonadota</taxon>
        <taxon>Alphaproteobacteria</taxon>
        <taxon>Hyphomicrobiales</taxon>
        <taxon>Methylobacteriaceae</taxon>
        <taxon>Methylobacterium</taxon>
    </lineage>
</organism>
<reference evidence="3" key="1">
    <citation type="submission" date="2016-10" db="EMBL/GenBank/DDBJ databases">
        <authorList>
            <person name="Varghese N."/>
            <person name="Submissions S."/>
        </authorList>
    </citation>
    <scope>NUCLEOTIDE SEQUENCE [LARGE SCALE GENOMIC DNA]</scope>
    <source>
        <strain evidence="3">BL36</strain>
    </source>
</reference>
<dbReference type="Proteomes" id="UP000199048">
    <property type="component" value="Unassembled WGS sequence"/>
</dbReference>
<dbReference type="Gene3D" id="1.10.3210.10">
    <property type="entry name" value="Hypothetical protein af1432"/>
    <property type="match status" value="1"/>
</dbReference>
<dbReference type="InterPro" id="IPR003607">
    <property type="entry name" value="HD/PDEase_dom"/>
</dbReference>
<dbReference type="GO" id="GO:0008081">
    <property type="term" value="F:phosphoric diester hydrolase activity"/>
    <property type="evidence" value="ECO:0007669"/>
    <property type="project" value="UniProtKB-ARBA"/>
</dbReference>
<dbReference type="SMART" id="SM00471">
    <property type="entry name" value="HDc"/>
    <property type="match status" value="1"/>
</dbReference>
<evidence type="ECO:0000259" key="1">
    <source>
        <dbReference type="PROSITE" id="PS51832"/>
    </source>
</evidence>
<dbReference type="SUPFAM" id="SSF109604">
    <property type="entry name" value="HD-domain/PDEase-like"/>
    <property type="match status" value="1"/>
</dbReference>
<dbReference type="InterPro" id="IPR006675">
    <property type="entry name" value="HDIG_dom"/>
</dbReference>
<accession>A0A1I4T7D3</accession>
<dbReference type="STRING" id="582667.SAMN05192568_105021"/>
<dbReference type="CDD" id="cd00077">
    <property type="entry name" value="HDc"/>
    <property type="match status" value="1"/>
</dbReference>
<proteinExistence type="predicted"/>
<keyword evidence="3" id="KW-1185">Reference proteome</keyword>
<name>A0A1I4T7D3_9HYPH</name>
<dbReference type="NCBIfam" id="TIGR00277">
    <property type="entry name" value="HDIG"/>
    <property type="match status" value="1"/>
</dbReference>
<dbReference type="OrthoDB" id="9802066at2"/>
<evidence type="ECO:0000313" key="3">
    <source>
        <dbReference type="Proteomes" id="UP000199048"/>
    </source>
</evidence>
<dbReference type="PANTHER" id="PTHR43155">
    <property type="entry name" value="CYCLIC DI-GMP PHOSPHODIESTERASE PA4108-RELATED"/>
    <property type="match status" value="1"/>
</dbReference>
<gene>
    <name evidence="2" type="ORF">SAMN05192568_105021</name>
</gene>
<dbReference type="EMBL" id="FOTK01000050">
    <property type="protein sequence ID" value="SFM72609.1"/>
    <property type="molecule type" value="Genomic_DNA"/>
</dbReference>
<dbReference type="AlphaFoldDB" id="A0A1I4T7D3"/>
<sequence length="366" mass="39589">MPTIPTDANSVAAPGEVLLISDDVQRAQRLARDLTSLGRCHVHDLYEAAVPSLTPSLIVSDVEELNSEAIVRLRDLLGRMRREPTPYLFLVHGNVARAEAQARVLGANGTFSAMSAVRLIHGKLVQMRGTRRSVPAATIQQAPRLRLFLAETFFSGRSITPPVVENGTELIVRAIQDAGVHDWVAAVQQFDDVTHQHCLLVAGLAAAFSGALGLGSSDRHRLVKAALLHDVGKTRIPTAILNKPAPLDAAELAVMRTHPALGHAMLAGAGFDDLMLAVVRSHHEMLDGSGYPDGLRANEIRDLVRLVTVCDIYAALIERRPYRAPMEDRQAYDVLTRMTGQLDADLVRAFRPVTGSAPEDDATVAA</sequence>
<dbReference type="Pfam" id="PF13487">
    <property type="entry name" value="HD_5"/>
    <property type="match status" value="1"/>
</dbReference>
<feature type="domain" description="HD-GYP" evidence="1">
    <location>
        <begin position="172"/>
        <end position="366"/>
    </location>
</feature>
<protein>
    <submittedName>
        <fullName evidence="2">HDIG domain-containing protein</fullName>
    </submittedName>
</protein>
<dbReference type="PROSITE" id="PS51832">
    <property type="entry name" value="HD_GYP"/>
    <property type="match status" value="1"/>
</dbReference>
<dbReference type="PANTHER" id="PTHR43155:SF2">
    <property type="entry name" value="CYCLIC DI-GMP PHOSPHODIESTERASE PA4108"/>
    <property type="match status" value="1"/>
</dbReference>
<evidence type="ECO:0000313" key="2">
    <source>
        <dbReference type="EMBL" id="SFM72609.1"/>
    </source>
</evidence>
<dbReference type="InterPro" id="IPR037522">
    <property type="entry name" value="HD_GYP_dom"/>
</dbReference>